<evidence type="ECO:0000256" key="1">
    <source>
        <dbReference type="ARBA" id="ARBA00011063"/>
    </source>
</evidence>
<proteinExistence type="inferred from homology"/>
<accession>A0A6H1NXI2</accession>
<name>A0A6H1NXI2_PRIMG</name>
<dbReference type="SMART" id="SM00226">
    <property type="entry name" value="LMWPc"/>
    <property type="match status" value="1"/>
</dbReference>
<dbReference type="Proteomes" id="UP000501868">
    <property type="component" value="Chromosome"/>
</dbReference>
<dbReference type="SUPFAM" id="SSF52788">
    <property type="entry name" value="Phosphotyrosine protein phosphatases I"/>
    <property type="match status" value="1"/>
</dbReference>
<feature type="domain" description="Phosphotyrosine protein phosphatase I" evidence="5">
    <location>
        <begin position="2"/>
        <end position="143"/>
    </location>
</feature>
<sequence>MQRILFVCTGNTCRSPMAEAILKNKAVDEIEVRSAGIYAANGSEASPHAKRVLEDNGIVHNHRSSLLTSDEVEWADLILTMTSSHKLAILQQYPHEGQKVYTLKEYSGEGFNHDVVDPYGGPLAMYEETFRELNGLIDKAIGKLK</sequence>
<dbReference type="InterPro" id="IPR036196">
    <property type="entry name" value="Ptyr_pPase_sf"/>
</dbReference>
<keyword evidence="3" id="KW-0904">Protein phosphatase</keyword>
<reference evidence="6 7" key="2">
    <citation type="submission" date="2020-04" db="EMBL/GenBank/DDBJ databases">
        <authorList>
            <person name="Fomenkov A."/>
            <person name="Anton B.P."/>
            <person name="Roberts R.J."/>
        </authorList>
    </citation>
    <scope>NUCLEOTIDE SEQUENCE [LARGE SCALE GENOMIC DNA]</scope>
    <source>
        <strain evidence="6 7">S2</strain>
    </source>
</reference>
<feature type="active site" description="Nucleophile" evidence="4">
    <location>
        <position position="8"/>
    </location>
</feature>
<dbReference type="GO" id="GO:0004725">
    <property type="term" value="F:protein tyrosine phosphatase activity"/>
    <property type="evidence" value="ECO:0007669"/>
    <property type="project" value="InterPro"/>
</dbReference>
<protein>
    <submittedName>
        <fullName evidence="6">Low molecular weight protein arginine phosphatase</fullName>
    </submittedName>
</protein>
<evidence type="ECO:0000313" key="7">
    <source>
        <dbReference type="Proteomes" id="UP000501868"/>
    </source>
</evidence>
<dbReference type="CDD" id="cd16344">
    <property type="entry name" value="LMWPAP"/>
    <property type="match status" value="1"/>
</dbReference>
<evidence type="ECO:0000256" key="3">
    <source>
        <dbReference type="ARBA" id="ARBA00022912"/>
    </source>
</evidence>
<dbReference type="EMBL" id="CP051128">
    <property type="protein sequence ID" value="QIZ05791.1"/>
    <property type="molecule type" value="Genomic_DNA"/>
</dbReference>
<evidence type="ECO:0000256" key="4">
    <source>
        <dbReference type="PIRSR" id="PIRSR617867-1"/>
    </source>
</evidence>
<keyword evidence="2" id="KW-0378">Hydrolase</keyword>
<feature type="active site" description="Proton donor" evidence="4">
    <location>
        <position position="117"/>
    </location>
</feature>
<organism evidence="6 7">
    <name type="scientific">Priestia megaterium</name>
    <name type="common">Bacillus megaterium</name>
    <dbReference type="NCBI Taxonomy" id="1404"/>
    <lineage>
        <taxon>Bacteria</taxon>
        <taxon>Bacillati</taxon>
        <taxon>Bacillota</taxon>
        <taxon>Bacilli</taxon>
        <taxon>Bacillales</taxon>
        <taxon>Bacillaceae</taxon>
        <taxon>Priestia</taxon>
    </lineage>
</organism>
<dbReference type="Gene3D" id="3.40.50.2300">
    <property type="match status" value="1"/>
</dbReference>
<gene>
    <name evidence="6" type="ORF">HFZ78_02665</name>
</gene>
<dbReference type="Pfam" id="PF01451">
    <property type="entry name" value="LMWPc"/>
    <property type="match status" value="1"/>
</dbReference>
<dbReference type="PANTHER" id="PTHR11717">
    <property type="entry name" value="LOW MOLECULAR WEIGHT PROTEIN TYROSINE PHOSPHATASE"/>
    <property type="match status" value="1"/>
</dbReference>
<dbReference type="InterPro" id="IPR050438">
    <property type="entry name" value="LMW_PTPase"/>
</dbReference>
<dbReference type="InterPro" id="IPR023485">
    <property type="entry name" value="Ptyr_pPase"/>
</dbReference>
<evidence type="ECO:0000259" key="5">
    <source>
        <dbReference type="SMART" id="SM00226"/>
    </source>
</evidence>
<dbReference type="AlphaFoldDB" id="A0A6H1NXI2"/>
<dbReference type="PRINTS" id="PR00719">
    <property type="entry name" value="LMWPTPASE"/>
</dbReference>
<dbReference type="InterPro" id="IPR017867">
    <property type="entry name" value="Tyr_phospatase_low_mol_wt"/>
</dbReference>
<reference evidence="6 7" key="1">
    <citation type="submission" date="2020-04" db="EMBL/GenBank/DDBJ databases">
        <title>Genome-Wide Identification of 5-Methylcytosine Sites in Bacterial Genomes By High-Throughput Sequencing of MspJI Restriction Fragments.</title>
        <authorList>
            <person name="Wu V."/>
        </authorList>
    </citation>
    <scope>NUCLEOTIDE SEQUENCE [LARGE SCALE GENOMIC DNA]</scope>
    <source>
        <strain evidence="6 7">S2</strain>
    </source>
</reference>
<comment type="similarity">
    <text evidence="1">Belongs to the low molecular weight phosphotyrosine protein phosphatase family.</text>
</comment>
<evidence type="ECO:0000256" key="2">
    <source>
        <dbReference type="ARBA" id="ARBA00022801"/>
    </source>
</evidence>
<feature type="active site" evidence="4">
    <location>
        <position position="14"/>
    </location>
</feature>
<dbReference type="PANTHER" id="PTHR11717:SF31">
    <property type="entry name" value="LOW MOLECULAR WEIGHT PROTEIN-TYROSINE-PHOSPHATASE ETP-RELATED"/>
    <property type="match status" value="1"/>
</dbReference>
<evidence type="ECO:0000313" key="6">
    <source>
        <dbReference type="EMBL" id="QIZ05791.1"/>
    </source>
</evidence>